<dbReference type="InterPro" id="IPR001054">
    <property type="entry name" value="A/G_cyclase"/>
</dbReference>
<feature type="transmembrane region" description="Helical" evidence="16">
    <location>
        <begin position="121"/>
        <end position="145"/>
    </location>
</feature>
<feature type="transmembrane region" description="Helical" evidence="16">
    <location>
        <begin position="1437"/>
        <end position="1457"/>
    </location>
</feature>
<protein>
    <recommendedName>
        <fullName evidence="4">adenylate cyclase</fullName>
        <ecNumber evidence="4">4.6.1.1</ecNumber>
    </recommendedName>
</protein>
<evidence type="ECO:0000256" key="5">
    <source>
        <dbReference type="ARBA" id="ARBA00022692"/>
    </source>
</evidence>
<dbReference type="InterPro" id="IPR008250">
    <property type="entry name" value="ATPase_P-typ_transduc_dom_A_sf"/>
</dbReference>
<evidence type="ECO:0000256" key="12">
    <source>
        <dbReference type="ARBA" id="ARBA00023136"/>
    </source>
</evidence>
<evidence type="ECO:0000256" key="9">
    <source>
        <dbReference type="ARBA" id="ARBA00022842"/>
    </source>
</evidence>
<dbReference type="SUPFAM" id="SSF55073">
    <property type="entry name" value="Nucleotide cyclase"/>
    <property type="match status" value="2"/>
</dbReference>
<evidence type="ECO:0000256" key="3">
    <source>
        <dbReference type="ARBA" id="ARBA00004141"/>
    </source>
</evidence>
<dbReference type="GO" id="GO:0005524">
    <property type="term" value="F:ATP binding"/>
    <property type="evidence" value="ECO:0007669"/>
    <property type="project" value="UniProtKB-KW"/>
</dbReference>
<dbReference type="InParanoid" id="A0CKZ5"/>
<feature type="transmembrane region" description="Helical" evidence="16">
    <location>
        <begin position="2250"/>
        <end position="2269"/>
    </location>
</feature>
<sequence length="2620" mass="305627">MKILFWLISRCYLWLPRKIQKSVQKSLLLQQGIDQTQKVKFQTQIRLNSRMEKCKRSPILKLQPIISNQLVYGNVLFVQIKTLIVIFIEKIISVENIIILGILIIALSGQTYTHDQNEEVIVYYTLFCYLFKLLLSLMNTSIIAFQRKTQQNTINSQQCTIIAKFPDVSSKQLSNQNVEQIKQLSFNRLHSYEKITWSQLTVGHIICLQQNEQSPADLLILDSSKEQVLINFDHRTPCSCTFVSLNQTIKGNILDFKTKLSGTIQFTATDLTIQGTIKLKNDPKLTPFTKKNMIQRGERLDSVDWIFGMVIRVGNDCIAQSNFYNENFKPPSWIHNVYQKIILILIVLFLILLVPNIILYSFQSYEKYFYSSICYCLLIIPQNLLWLNQFWLLINMVKNNIIFNKYKNAQNVQQNSMNRLLSEINENQVVIISENEKKVLLPIQKQFKINLLPIQQTEIQLLKKKKDIFKGFLTLSQINILDMIKGDMILLDNPQEIFKNKPQIMQIITKDQKQYIFNYQKLQELVKKASPTLKTNYEKLLIDTNRQQTNDEQKTQDLEVLLAEKKVPNLRNSNEGLFQIKKLQLASREELVNKTLLGTQKQQLPKKKSTRYIFDQSFAKKSLDRVDSMKDLTKLNNSTPSSLQKQRSQFFGKGGTLIKQCNNNSSLQVSPTKQNEDQGVDRLIGDYYNEQDFIDCLYKKEDTLHNEILLMILITNNILSVFDDQTRELQFNFGNKFDEPLLEFTKVFNYQLLCSTEIENSRLDYKLKSYIKKVISIENQVKVFEVLAFLEPTENRKNTLSVLVRDPESFLLEEGSILYTRIQTAELKNIFKGKNDRHNKQPEYQSYYNEQLQELLWDGQSTFVFSKRQLSQNQTSEFLEKLSQLHDAYGNRSQEIEIEYQKLEQQNEILFCIGIRSGNHHNTSQISQNEFQMDSLKEEKLFQTLQMQNIKICLTTSESYDELIIFLRSHQVVQKEQIVHFYEKDVQQLQYRFRQHIQYMLEEQDIMGSDVQQHLEKYIIISKESFKIILQDDYLKYHFVFMTEFASGLGAYQFTGKRNGQLVKLLKLNKKKVISIGNSLQNNYLFNKSDISFTLTQNNPFFCITQPNFVVRNIKQVFQLFFFYCTQYLQNYISFLEIQIYRSTLIGLSVFGINLYQSDISIFNFMIFFLIPSNISTFIFQSYLLINQVDYDQKYFNSLTKRLTILKTESILKQLIKIIIIAIFDSALLIIVEKALIHLTYGDGKINQTSQILLEKSKLLFIVFDAFNDILYKIKQLLIIISLTFILSICYLIVQSIQDNQEISLQFNNPGLQVFIFMAVFLVGLSFVLKLMLQMINMEFSFPIDNSQLEVHMKEINNIKLNLNSDANEKGYFQNIKKMIETLFENKDIVDEQITKFIKVDQTTIDYMDKNHGFYDRRTENDFMDFFRQQNWQKYSLSYVFVFYEGTIFISRLYEIMMNDFSTSILIIIIIQLMLQLLIVIFQFKFINNKTSQQYLQIVSFGLRFIFKILIDLLYLDDRKEFTAFLYHTLFSLSFALTTQPKINIYLYAALQLLMYLFDLVLDGFSIKYDNINEAIFCSFKYFFIIIAISYPIFNYIQKIQFLQRSSYVYQNRLSKEQKKINSVLGLLMPRFIQERMNKGQIQISQDQGDVSVLFCDIYQFDKVIKDQQEKIIEFLDTIYRAFDQLCQNYDLQKIETVGKTYMAAGGLKDYDVVINQKNANSTSRALETAIQMMETVKTMKYGDNQDVQLKIGIHYGRVIAGVIGVHKPQFSLIGDTVNTTSRVCSTGEAGFITLSEAAYLHVKDNTKYQFEKKSVAAKGKGMIETYKLILQQKESTRILTPKVSTSEYQDKNSVQSKEPKKIMNFKSSTDKKNIFKRPSVQPAQMGALNLNDHAKSPKVVIRQLHRETQSSVMPNMILKKKPSIENDLDGKRLNSIKSKSFNQNDDVKDNNHSSNAKTPGFQKNWIQKRQSAVEEKLPNFLAQPNNQQDSITQIQFQTDIKPQVQAVSQSCQQQLFQSGVNLSHQSNQQQFLHSADQLIKVSDQQLDNNKQEGLNFIPRPQLRKKGTIILGELIQKKGGIIKSSTKIILPEERDKNQIVKVSGAGVDSDSQMEQKKQVKNQRSFKYQHLQDSSSALKKSPESMNERLEELEIAKKKLIITPEQKFDYQTLETIKKFKLDYDEKSTFEIDNSQFKTNDQQLYHSIYEEYKEQEKLQMRNILVFLTTLKLFKGLLLFIISQQFNDTQIELLVVQVCQFGMCLILTISYQMILDRVNLAMLKIIIWIYFLSSSSLSLLIINFEKKEEFEVVLQAISISVLYINVYLSQILNYEDRQRFIAMFIILITIMIVYEAYILELLIYLMGISGLTFFCQMQEKDLLFKNYLISLQLSTQIAKYENMLQYLMPPHALRRLLNPDQENTDTFMDVLENATVLFADIAGFTKYSSSVEPETVVDMLRNLFSNFDQYCQKAEIYKLFTIGDCYVCMGVLDCKKRDPAGEAQKVLAFGFSMIEIINHYKKDPQYQHLNMRIGVHTGRVLGGVVGTDVVRYDIYGEDVTIANLMESSGQEGKILVSEITKNLVENEYEGFQFDYAKDVYLPSKNLTISTYYVSPSDVEYSQND</sequence>
<dbReference type="GeneID" id="5024644"/>
<keyword evidence="9" id="KW-0460">Magnesium</keyword>
<feature type="domain" description="Guanylate cyclase" evidence="17">
    <location>
        <begin position="2431"/>
        <end position="2562"/>
    </location>
</feature>
<keyword evidence="6" id="KW-0479">Metal-binding</keyword>
<dbReference type="CDD" id="cd07302">
    <property type="entry name" value="CHD"/>
    <property type="match status" value="2"/>
</dbReference>
<feature type="transmembrane region" description="Helical" evidence="16">
    <location>
        <begin position="1162"/>
        <end position="1186"/>
    </location>
</feature>
<comment type="cofactor">
    <cofactor evidence="2">
        <name>Mg(2+)</name>
        <dbReference type="ChEBI" id="CHEBI:18420"/>
    </cofactor>
</comment>
<dbReference type="EMBL" id="CT868097">
    <property type="protein sequence ID" value="CAK71462.1"/>
    <property type="molecule type" value="Genomic_DNA"/>
</dbReference>
<feature type="transmembrane region" description="Helical" evidence="16">
    <location>
        <begin position="1545"/>
        <end position="1567"/>
    </location>
</feature>
<feature type="transmembrane region" description="Helical" evidence="16">
    <location>
        <begin position="1277"/>
        <end position="1294"/>
    </location>
</feature>
<dbReference type="PANTHER" id="PTHR45627:SF12">
    <property type="entry name" value="ADENYLATE CYCLASE TYPE 2"/>
    <property type="match status" value="1"/>
</dbReference>
<keyword evidence="11" id="KW-0115">cAMP biosynthesis</keyword>
<dbReference type="GO" id="GO:0007189">
    <property type="term" value="P:adenylate cyclase-activating G protein-coupled receptor signaling pathway"/>
    <property type="evidence" value="ECO:0000318"/>
    <property type="project" value="GO_Central"/>
</dbReference>
<feature type="transmembrane region" description="Helical" evidence="16">
    <location>
        <begin position="91"/>
        <end position="109"/>
    </location>
</feature>
<dbReference type="GO" id="GO:0035556">
    <property type="term" value="P:intracellular signal transduction"/>
    <property type="evidence" value="ECO:0007669"/>
    <property type="project" value="InterPro"/>
</dbReference>
<dbReference type="Gene3D" id="3.30.70.1230">
    <property type="entry name" value="Nucleotide cyclase"/>
    <property type="match status" value="2"/>
</dbReference>
<dbReference type="OrthoDB" id="1890790at2759"/>
<evidence type="ECO:0000256" key="8">
    <source>
        <dbReference type="ARBA" id="ARBA00022840"/>
    </source>
</evidence>
<feature type="transmembrane region" description="Helical" evidence="16">
    <location>
        <begin position="2220"/>
        <end position="2238"/>
    </location>
</feature>
<comment type="similarity">
    <text evidence="14">Belongs to the adenylyl cyclase class-4/guanylyl cyclase family.</text>
</comment>
<accession>A0CKZ5</accession>
<dbReference type="GO" id="GO:0005886">
    <property type="term" value="C:plasma membrane"/>
    <property type="evidence" value="ECO:0000318"/>
    <property type="project" value="GO_Central"/>
</dbReference>
<gene>
    <name evidence="18" type="ORF">GSPATT00008009001</name>
</gene>
<feature type="transmembrane region" description="Helical" evidence="16">
    <location>
        <begin position="2306"/>
        <end position="2324"/>
    </location>
</feature>
<dbReference type="eggNOG" id="KOG1023">
    <property type="taxonomic scope" value="Eukaryota"/>
</dbReference>
<evidence type="ECO:0000256" key="14">
    <source>
        <dbReference type="RuleBase" id="RU000405"/>
    </source>
</evidence>
<dbReference type="GO" id="GO:0004016">
    <property type="term" value="F:adenylate cyclase activity"/>
    <property type="evidence" value="ECO:0000318"/>
    <property type="project" value="GO_Central"/>
</dbReference>
<feature type="transmembrane region" description="Helical" evidence="16">
    <location>
        <begin position="341"/>
        <end position="362"/>
    </location>
</feature>
<comment type="subcellular location">
    <subcellularLocation>
        <location evidence="3">Membrane</location>
        <topology evidence="3">Multi-pass membrane protein</topology>
    </subcellularLocation>
</comment>
<dbReference type="GO" id="GO:0046872">
    <property type="term" value="F:metal ion binding"/>
    <property type="evidence" value="ECO:0007669"/>
    <property type="project" value="UniProtKB-KW"/>
</dbReference>
<keyword evidence="19" id="KW-1185">Reference proteome</keyword>
<name>A0CKZ5_PARTE</name>
<evidence type="ECO:0000256" key="4">
    <source>
        <dbReference type="ARBA" id="ARBA00012201"/>
    </source>
</evidence>
<evidence type="ECO:0000256" key="1">
    <source>
        <dbReference type="ARBA" id="ARBA00001593"/>
    </source>
</evidence>
<keyword evidence="5 16" id="KW-0812">Transmembrane</keyword>
<evidence type="ECO:0000256" key="10">
    <source>
        <dbReference type="ARBA" id="ARBA00022989"/>
    </source>
</evidence>
<evidence type="ECO:0000256" key="2">
    <source>
        <dbReference type="ARBA" id="ARBA00001946"/>
    </source>
</evidence>
<reference evidence="18 19" key="1">
    <citation type="journal article" date="2006" name="Nature">
        <title>Global trends of whole-genome duplications revealed by the ciliate Paramecium tetraurelia.</title>
        <authorList>
            <consortium name="Genoscope"/>
            <person name="Aury J.-M."/>
            <person name="Jaillon O."/>
            <person name="Duret L."/>
            <person name="Noel B."/>
            <person name="Jubin C."/>
            <person name="Porcel B.M."/>
            <person name="Segurens B."/>
            <person name="Daubin V."/>
            <person name="Anthouard V."/>
            <person name="Aiach N."/>
            <person name="Arnaiz O."/>
            <person name="Billaut A."/>
            <person name="Beisson J."/>
            <person name="Blanc I."/>
            <person name="Bouhouche K."/>
            <person name="Camara F."/>
            <person name="Duharcourt S."/>
            <person name="Guigo R."/>
            <person name="Gogendeau D."/>
            <person name="Katinka M."/>
            <person name="Keller A.-M."/>
            <person name="Kissmehl R."/>
            <person name="Klotz C."/>
            <person name="Koll F."/>
            <person name="Le Moue A."/>
            <person name="Lepere C."/>
            <person name="Malinsky S."/>
            <person name="Nowacki M."/>
            <person name="Nowak J.K."/>
            <person name="Plattner H."/>
            <person name="Poulain J."/>
            <person name="Ruiz F."/>
            <person name="Serrano V."/>
            <person name="Zagulski M."/>
            <person name="Dessen P."/>
            <person name="Betermier M."/>
            <person name="Weissenbach J."/>
            <person name="Scarpelli C."/>
            <person name="Schachter V."/>
            <person name="Sperling L."/>
            <person name="Meyer E."/>
            <person name="Cohen J."/>
            <person name="Wincker P."/>
        </authorList>
    </citation>
    <scope>NUCLEOTIDE SEQUENCE [LARGE SCALE GENOMIC DNA]</scope>
    <source>
        <strain evidence="18 19">Stock d4-2</strain>
    </source>
</reference>
<feature type="region of interest" description="Disordered" evidence="15">
    <location>
        <begin position="1938"/>
        <end position="1961"/>
    </location>
</feature>
<dbReference type="Proteomes" id="UP000000600">
    <property type="component" value="Unassembled WGS sequence"/>
</dbReference>
<proteinExistence type="inferred from homology"/>
<dbReference type="InterPro" id="IPR029787">
    <property type="entry name" value="Nucleotide_cyclase"/>
</dbReference>
<dbReference type="GO" id="GO:0006171">
    <property type="term" value="P:cAMP biosynthetic process"/>
    <property type="evidence" value="ECO:0000318"/>
    <property type="project" value="GO_Central"/>
</dbReference>
<dbReference type="PANTHER" id="PTHR45627">
    <property type="entry name" value="ADENYLATE CYCLASE TYPE 1"/>
    <property type="match status" value="1"/>
</dbReference>
<dbReference type="OMA" id="NNNKYHH"/>
<evidence type="ECO:0000313" key="18">
    <source>
        <dbReference type="EMBL" id="CAK71462.1"/>
    </source>
</evidence>
<keyword evidence="8" id="KW-0067">ATP-binding</keyword>
<dbReference type="SMART" id="SM00044">
    <property type="entry name" value="CYCc"/>
    <property type="match status" value="2"/>
</dbReference>
<dbReference type="HOGENOM" id="CLU_000619_0_0_1"/>
<dbReference type="PROSITE" id="PS50125">
    <property type="entry name" value="GUANYLATE_CYCLASE_2"/>
    <property type="match status" value="2"/>
</dbReference>
<dbReference type="SUPFAM" id="SSF81653">
    <property type="entry name" value="Calcium ATPase, transduction domain A"/>
    <property type="match status" value="1"/>
</dbReference>
<dbReference type="PROSITE" id="PS00452">
    <property type="entry name" value="GUANYLATE_CYCLASE_1"/>
    <property type="match status" value="1"/>
</dbReference>
<evidence type="ECO:0000313" key="19">
    <source>
        <dbReference type="Proteomes" id="UP000000600"/>
    </source>
</evidence>
<feature type="transmembrane region" description="Helical" evidence="16">
    <location>
        <begin position="1463"/>
        <end position="1484"/>
    </location>
</feature>
<feature type="transmembrane region" description="Helical" evidence="16">
    <location>
        <begin position="2281"/>
        <end position="2300"/>
    </location>
</feature>
<evidence type="ECO:0000256" key="7">
    <source>
        <dbReference type="ARBA" id="ARBA00022741"/>
    </source>
</evidence>
<comment type="catalytic activity">
    <reaction evidence="1">
        <text>ATP = 3',5'-cyclic AMP + diphosphate</text>
        <dbReference type="Rhea" id="RHEA:15389"/>
        <dbReference type="ChEBI" id="CHEBI:30616"/>
        <dbReference type="ChEBI" id="CHEBI:33019"/>
        <dbReference type="ChEBI" id="CHEBI:58165"/>
        <dbReference type="EC" id="4.6.1.1"/>
    </reaction>
</comment>
<dbReference type="eggNOG" id="KOG3618">
    <property type="taxonomic scope" value="Eukaryota"/>
</dbReference>
<dbReference type="RefSeq" id="XP_001438859.1">
    <property type="nucleotide sequence ID" value="XM_001438822.1"/>
</dbReference>
<evidence type="ECO:0000259" key="17">
    <source>
        <dbReference type="PROSITE" id="PS50125"/>
    </source>
</evidence>
<organism evidence="18 19">
    <name type="scientific">Paramecium tetraurelia</name>
    <dbReference type="NCBI Taxonomy" id="5888"/>
    <lineage>
        <taxon>Eukaryota</taxon>
        <taxon>Sar</taxon>
        <taxon>Alveolata</taxon>
        <taxon>Ciliophora</taxon>
        <taxon>Intramacronucleata</taxon>
        <taxon>Oligohymenophorea</taxon>
        <taxon>Peniculida</taxon>
        <taxon>Parameciidae</taxon>
        <taxon>Paramecium</taxon>
    </lineage>
</organism>
<dbReference type="EC" id="4.6.1.1" evidence="4"/>
<keyword evidence="13 14" id="KW-0456">Lyase</keyword>
<evidence type="ECO:0000256" key="16">
    <source>
        <dbReference type="SAM" id="Phobius"/>
    </source>
</evidence>
<keyword evidence="10 16" id="KW-1133">Transmembrane helix</keyword>
<evidence type="ECO:0000256" key="6">
    <source>
        <dbReference type="ARBA" id="ARBA00022723"/>
    </source>
</evidence>
<dbReference type="KEGG" id="ptm:GSPATT00008009001"/>
<feature type="transmembrane region" description="Helical" evidence="16">
    <location>
        <begin position="1579"/>
        <end position="1597"/>
    </location>
</feature>
<dbReference type="Pfam" id="PF00211">
    <property type="entry name" value="Guanylate_cyc"/>
    <property type="match status" value="2"/>
</dbReference>
<feature type="transmembrane region" description="Helical" evidence="16">
    <location>
        <begin position="2336"/>
        <end position="2362"/>
    </location>
</feature>
<feature type="domain" description="Guanylate cyclase" evidence="17">
    <location>
        <begin position="1652"/>
        <end position="1785"/>
    </location>
</feature>
<keyword evidence="7" id="KW-0547">Nucleotide-binding</keyword>
<evidence type="ECO:0000256" key="15">
    <source>
        <dbReference type="SAM" id="MobiDB-lite"/>
    </source>
</evidence>
<evidence type="ECO:0000256" key="11">
    <source>
        <dbReference type="ARBA" id="ARBA00022998"/>
    </source>
</evidence>
<feature type="transmembrane region" description="Helical" evidence="16">
    <location>
        <begin position="1314"/>
        <end position="1333"/>
    </location>
</feature>
<dbReference type="InterPro" id="IPR018297">
    <property type="entry name" value="A/G_cyclase_CS"/>
</dbReference>
<dbReference type="STRING" id="5888.A0CKZ5"/>
<keyword evidence="12 16" id="KW-0472">Membrane</keyword>
<evidence type="ECO:0000256" key="13">
    <source>
        <dbReference type="ARBA" id="ARBA00023239"/>
    </source>
</evidence>